<evidence type="ECO:0000313" key="2">
    <source>
        <dbReference type="Proteomes" id="UP001189624"/>
    </source>
</evidence>
<accession>A0AA86SE68</accession>
<reference evidence="1" key="1">
    <citation type="submission" date="2023-10" db="EMBL/GenBank/DDBJ databases">
        <authorList>
            <person name="Domelevo Entfellner J.-B."/>
        </authorList>
    </citation>
    <scope>NUCLEOTIDE SEQUENCE</scope>
</reference>
<dbReference type="EMBL" id="OY731402">
    <property type="protein sequence ID" value="CAJ1955300.1"/>
    <property type="molecule type" value="Genomic_DNA"/>
</dbReference>
<proteinExistence type="predicted"/>
<name>A0AA86SE68_9FABA</name>
<evidence type="ECO:0000313" key="1">
    <source>
        <dbReference type="EMBL" id="CAJ1955300.1"/>
    </source>
</evidence>
<sequence>MKGVGGNYEIVQTMISERRGQRSKEEVSEEPREKGQVDQLELGLIRLYQQKACVCVWWLPRMKIGEAASFWLVLRQRGTA</sequence>
<dbReference type="Proteomes" id="UP001189624">
    <property type="component" value="Chromosome 5"/>
</dbReference>
<dbReference type="AlphaFoldDB" id="A0AA86SE68"/>
<protein>
    <submittedName>
        <fullName evidence="1">Uncharacterized protein</fullName>
    </submittedName>
</protein>
<dbReference type="Gramene" id="rna-AYBTSS11_LOCUS16054">
    <property type="protein sequence ID" value="CAJ1955300.1"/>
    <property type="gene ID" value="gene-AYBTSS11_LOCUS16054"/>
</dbReference>
<organism evidence="1 2">
    <name type="scientific">Sphenostylis stenocarpa</name>
    <dbReference type="NCBI Taxonomy" id="92480"/>
    <lineage>
        <taxon>Eukaryota</taxon>
        <taxon>Viridiplantae</taxon>
        <taxon>Streptophyta</taxon>
        <taxon>Embryophyta</taxon>
        <taxon>Tracheophyta</taxon>
        <taxon>Spermatophyta</taxon>
        <taxon>Magnoliopsida</taxon>
        <taxon>eudicotyledons</taxon>
        <taxon>Gunneridae</taxon>
        <taxon>Pentapetalae</taxon>
        <taxon>rosids</taxon>
        <taxon>fabids</taxon>
        <taxon>Fabales</taxon>
        <taxon>Fabaceae</taxon>
        <taxon>Papilionoideae</taxon>
        <taxon>50 kb inversion clade</taxon>
        <taxon>NPAAA clade</taxon>
        <taxon>indigoferoid/millettioid clade</taxon>
        <taxon>Phaseoleae</taxon>
        <taxon>Sphenostylis</taxon>
    </lineage>
</organism>
<keyword evidence="2" id="KW-1185">Reference proteome</keyword>
<gene>
    <name evidence="1" type="ORF">AYBTSS11_LOCUS16054</name>
</gene>